<accession>A0A067PVC2</accession>
<evidence type="ECO:0000313" key="2">
    <source>
        <dbReference type="EMBL" id="KDQ57805.1"/>
    </source>
</evidence>
<proteinExistence type="predicted"/>
<dbReference type="InParanoid" id="A0A067PVC2"/>
<feature type="region of interest" description="Disordered" evidence="1">
    <location>
        <begin position="152"/>
        <end position="252"/>
    </location>
</feature>
<feature type="compositionally biased region" description="Low complexity" evidence="1">
    <location>
        <begin position="152"/>
        <end position="185"/>
    </location>
</feature>
<gene>
    <name evidence="2" type="ORF">JAAARDRAFT_207269</name>
</gene>
<keyword evidence="3" id="KW-1185">Reference proteome</keyword>
<protein>
    <submittedName>
        <fullName evidence="2">Uncharacterized protein</fullName>
    </submittedName>
</protein>
<evidence type="ECO:0000256" key="1">
    <source>
        <dbReference type="SAM" id="MobiDB-lite"/>
    </source>
</evidence>
<feature type="compositionally biased region" description="Basic and acidic residues" evidence="1">
    <location>
        <begin position="192"/>
        <end position="209"/>
    </location>
</feature>
<dbReference type="OrthoDB" id="3269881at2759"/>
<reference evidence="3" key="1">
    <citation type="journal article" date="2014" name="Proc. Natl. Acad. Sci. U.S.A.">
        <title>Extensive sampling of basidiomycete genomes demonstrates inadequacy of the white-rot/brown-rot paradigm for wood decay fungi.</title>
        <authorList>
            <person name="Riley R."/>
            <person name="Salamov A.A."/>
            <person name="Brown D.W."/>
            <person name="Nagy L.G."/>
            <person name="Floudas D."/>
            <person name="Held B.W."/>
            <person name="Levasseur A."/>
            <person name="Lombard V."/>
            <person name="Morin E."/>
            <person name="Otillar R."/>
            <person name="Lindquist E.A."/>
            <person name="Sun H."/>
            <person name="LaButti K.M."/>
            <person name="Schmutz J."/>
            <person name="Jabbour D."/>
            <person name="Luo H."/>
            <person name="Baker S.E."/>
            <person name="Pisabarro A.G."/>
            <person name="Walton J.D."/>
            <person name="Blanchette R.A."/>
            <person name="Henrissat B."/>
            <person name="Martin F."/>
            <person name="Cullen D."/>
            <person name="Hibbett D.S."/>
            <person name="Grigoriev I.V."/>
        </authorList>
    </citation>
    <scope>NUCLEOTIDE SEQUENCE [LARGE SCALE GENOMIC DNA]</scope>
    <source>
        <strain evidence="3">MUCL 33604</strain>
    </source>
</reference>
<name>A0A067PVC2_9AGAM</name>
<organism evidence="2 3">
    <name type="scientific">Jaapia argillacea MUCL 33604</name>
    <dbReference type="NCBI Taxonomy" id="933084"/>
    <lineage>
        <taxon>Eukaryota</taxon>
        <taxon>Fungi</taxon>
        <taxon>Dikarya</taxon>
        <taxon>Basidiomycota</taxon>
        <taxon>Agaricomycotina</taxon>
        <taxon>Agaricomycetes</taxon>
        <taxon>Agaricomycetidae</taxon>
        <taxon>Jaapiales</taxon>
        <taxon>Jaapiaceae</taxon>
        <taxon>Jaapia</taxon>
    </lineage>
</organism>
<evidence type="ECO:0000313" key="3">
    <source>
        <dbReference type="Proteomes" id="UP000027265"/>
    </source>
</evidence>
<dbReference type="EMBL" id="KL197719">
    <property type="protein sequence ID" value="KDQ57805.1"/>
    <property type="molecule type" value="Genomic_DNA"/>
</dbReference>
<dbReference type="Proteomes" id="UP000027265">
    <property type="component" value="Unassembled WGS sequence"/>
</dbReference>
<sequence length="252" mass="27093">MDRGDDPDDVRTINTSKIVKCEDLKAENLLICADNGLLKRELGNFEKNQYLNASNLLGAYISMALIRLVQKANITQKNGDSYTKSLPKGFWASPELTMAGHGLELVGWPGGLPLASPRNGWAIAKSAALARMLLEDSISMKPIRAASRSQSLRKAAAAASPSVPSTSALSREPRRGGTNTTSTSTGKKKRLTEKIAGNKDAAVRSDKAQQAEPSAGRKRKSGGEPAEAAVESALRPRPRKKPRVAEDSWDPF</sequence>
<dbReference type="AlphaFoldDB" id="A0A067PVC2"/>
<dbReference type="HOGENOM" id="CLU_1102924_0_0_1"/>